<sequence length="95" mass="10910">MTNPLIYRQHQNRIENPFFLGTVQEVMPMLMTVLKKKSQSEMWLVLLQGNKGEGVPGCQLAPNASAVEQVHRFPALVPQTVVPKLWWIDQNEARR</sequence>
<proteinExistence type="predicted"/>
<evidence type="ECO:0000313" key="2">
    <source>
        <dbReference type="Proteomes" id="UP001642540"/>
    </source>
</evidence>
<protein>
    <submittedName>
        <fullName evidence="1">Uncharacterized protein</fullName>
    </submittedName>
</protein>
<dbReference type="EMBL" id="CAXLJM020000164">
    <property type="protein sequence ID" value="CAL8146928.1"/>
    <property type="molecule type" value="Genomic_DNA"/>
</dbReference>
<comment type="caution">
    <text evidence="1">The sequence shown here is derived from an EMBL/GenBank/DDBJ whole genome shotgun (WGS) entry which is preliminary data.</text>
</comment>
<dbReference type="Proteomes" id="UP001642540">
    <property type="component" value="Unassembled WGS sequence"/>
</dbReference>
<gene>
    <name evidence="1" type="ORF">ODALV1_LOCUS30981</name>
</gene>
<organism evidence="1 2">
    <name type="scientific">Orchesella dallaii</name>
    <dbReference type="NCBI Taxonomy" id="48710"/>
    <lineage>
        <taxon>Eukaryota</taxon>
        <taxon>Metazoa</taxon>
        <taxon>Ecdysozoa</taxon>
        <taxon>Arthropoda</taxon>
        <taxon>Hexapoda</taxon>
        <taxon>Collembola</taxon>
        <taxon>Entomobryomorpha</taxon>
        <taxon>Entomobryoidea</taxon>
        <taxon>Orchesellidae</taxon>
        <taxon>Orchesellinae</taxon>
        <taxon>Orchesella</taxon>
    </lineage>
</organism>
<evidence type="ECO:0000313" key="1">
    <source>
        <dbReference type="EMBL" id="CAL8146928.1"/>
    </source>
</evidence>
<accession>A0ABP1S865</accession>
<reference evidence="1 2" key="1">
    <citation type="submission" date="2024-08" db="EMBL/GenBank/DDBJ databases">
        <authorList>
            <person name="Cucini C."/>
            <person name="Frati F."/>
        </authorList>
    </citation>
    <scope>NUCLEOTIDE SEQUENCE [LARGE SCALE GENOMIC DNA]</scope>
</reference>
<name>A0ABP1S865_9HEXA</name>
<keyword evidence="2" id="KW-1185">Reference proteome</keyword>